<dbReference type="RefSeq" id="XP_069232223.1">
    <property type="nucleotide sequence ID" value="XM_069370772.1"/>
</dbReference>
<dbReference type="PANTHER" id="PTHR10961:SF46">
    <property type="entry name" value="PEROXISOMAL SARCOSINE OXIDASE"/>
    <property type="match status" value="1"/>
</dbReference>
<dbReference type="GO" id="GO:0008115">
    <property type="term" value="F:sarcosine oxidase activity"/>
    <property type="evidence" value="ECO:0007669"/>
    <property type="project" value="TreeGrafter"/>
</dbReference>
<dbReference type="AlphaFoldDB" id="A0AB34KVN0"/>
<evidence type="ECO:0000256" key="3">
    <source>
        <dbReference type="ARBA" id="ARBA00022630"/>
    </source>
</evidence>
<evidence type="ECO:0000256" key="2">
    <source>
        <dbReference type="ARBA" id="ARBA00010989"/>
    </source>
</evidence>
<protein>
    <recommendedName>
        <fullName evidence="6">FAD dependent oxidoreductase domain-containing protein</fullName>
    </recommendedName>
</protein>
<evidence type="ECO:0000256" key="1">
    <source>
        <dbReference type="ARBA" id="ARBA00001974"/>
    </source>
</evidence>
<keyword evidence="3" id="KW-0285">Flavoprotein</keyword>
<reference evidence="7 8" key="1">
    <citation type="journal article" date="2020" name="Microbiol. Resour. Announc.">
        <title>Draft Genome Sequence of a Cladosporium Species Isolated from the Mesophotic Ascidian Didemnum maculosum.</title>
        <authorList>
            <person name="Gioti A."/>
            <person name="Siaperas R."/>
            <person name="Nikolaivits E."/>
            <person name="Le Goff G."/>
            <person name="Ouazzani J."/>
            <person name="Kotoulas G."/>
            <person name="Topakas E."/>
        </authorList>
    </citation>
    <scope>NUCLEOTIDE SEQUENCE [LARGE SCALE GENOMIC DNA]</scope>
    <source>
        <strain evidence="7 8">TM138-S3</strain>
    </source>
</reference>
<dbReference type="InterPro" id="IPR036188">
    <property type="entry name" value="FAD/NAD-bd_sf"/>
</dbReference>
<keyword evidence="5" id="KW-0560">Oxidoreductase</keyword>
<dbReference type="Gene3D" id="3.50.50.60">
    <property type="entry name" value="FAD/NAD(P)-binding domain"/>
    <property type="match status" value="1"/>
</dbReference>
<name>A0AB34KVN0_9PEZI</name>
<evidence type="ECO:0000313" key="8">
    <source>
        <dbReference type="Proteomes" id="UP000803884"/>
    </source>
</evidence>
<comment type="similarity">
    <text evidence="2">Belongs to the MSOX/MTOX family.</text>
</comment>
<evidence type="ECO:0000259" key="6">
    <source>
        <dbReference type="Pfam" id="PF01266"/>
    </source>
</evidence>
<organism evidence="7 8">
    <name type="scientific">Cladosporium halotolerans</name>
    <dbReference type="NCBI Taxonomy" id="1052096"/>
    <lineage>
        <taxon>Eukaryota</taxon>
        <taxon>Fungi</taxon>
        <taxon>Dikarya</taxon>
        <taxon>Ascomycota</taxon>
        <taxon>Pezizomycotina</taxon>
        <taxon>Dothideomycetes</taxon>
        <taxon>Dothideomycetidae</taxon>
        <taxon>Cladosporiales</taxon>
        <taxon>Cladosporiaceae</taxon>
        <taxon>Cladosporium</taxon>
    </lineage>
</organism>
<comment type="cofactor">
    <cofactor evidence="1">
        <name>FAD</name>
        <dbReference type="ChEBI" id="CHEBI:57692"/>
    </cofactor>
</comment>
<dbReference type="InterPro" id="IPR045170">
    <property type="entry name" value="MTOX"/>
</dbReference>
<evidence type="ECO:0000256" key="5">
    <source>
        <dbReference type="ARBA" id="ARBA00023002"/>
    </source>
</evidence>
<feature type="domain" description="FAD dependent oxidoreductase" evidence="6">
    <location>
        <begin position="9"/>
        <end position="399"/>
    </location>
</feature>
<evidence type="ECO:0000256" key="4">
    <source>
        <dbReference type="ARBA" id="ARBA00022827"/>
    </source>
</evidence>
<evidence type="ECO:0000313" key="7">
    <source>
        <dbReference type="EMBL" id="KAL1589118.1"/>
    </source>
</evidence>
<dbReference type="Gene3D" id="3.30.9.10">
    <property type="entry name" value="D-Amino Acid Oxidase, subunit A, domain 2"/>
    <property type="match status" value="1"/>
</dbReference>
<dbReference type="Pfam" id="PF01266">
    <property type="entry name" value="DAO"/>
    <property type="match status" value="1"/>
</dbReference>
<gene>
    <name evidence="7" type="ORF">WHR41_02166</name>
</gene>
<keyword evidence="4" id="KW-0274">FAD</keyword>
<dbReference type="PANTHER" id="PTHR10961">
    <property type="entry name" value="PEROXISOMAL SARCOSINE OXIDASE"/>
    <property type="match status" value="1"/>
</dbReference>
<dbReference type="SUPFAM" id="SSF51905">
    <property type="entry name" value="FAD/NAD(P)-binding domain"/>
    <property type="match status" value="1"/>
</dbReference>
<dbReference type="GeneID" id="96003610"/>
<dbReference type="SUPFAM" id="SSF54373">
    <property type="entry name" value="FAD-linked reductases, C-terminal domain"/>
    <property type="match status" value="1"/>
</dbReference>
<comment type="caution">
    <text evidence="7">The sequence shown here is derived from an EMBL/GenBank/DDBJ whole genome shotgun (WGS) entry which is preliminary data.</text>
</comment>
<dbReference type="GO" id="GO:0050031">
    <property type="term" value="F:L-pipecolate oxidase activity"/>
    <property type="evidence" value="ECO:0007669"/>
    <property type="project" value="TreeGrafter"/>
</dbReference>
<dbReference type="Proteomes" id="UP000803884">
    <property type="component" value="Unassembled WGS sequence"/>
</dbReference>
<dbReference type="InterPro" id="IPR006076">
    <property type="entry name" value="FAD-dep_OxRdtase"/>
</dbReference>
<accession>A0AB34KVN0</accession>
<dbReference type="GO" id="GO:0004657">
    <property type="term" value="F:proline dehydrogenase activity"/>
    <property type="evidence" value="ECO:0007669"/>
    <property type="project" value="TreeGrafter"/>
</dbReference>
<proteinExistence type="inferred from homology"/>
<sequence length="457" mass="50874">MSNPIPSSILIVGAGVFGLGTAYALAQREEYKNTKITVLDRSGFPAPDSSSIDSSRIIRADYADYYYSALCTESLKEWRGEWGQDGRYHETGLAILMDGKNLDRGGKTAMQQEMQRNLQKQGLKAGKKEDGGQITVLENEDDVKAIAPSIPGAAGQSGYVNWTSGWADAEAGMRYLLKKVEATGRVELRTAEVKSLIFDHANGSVPGVELVSGERLMADLTILAAGAWSPKFIDLRGRASASGQILAYIDITAEEEEKLKNNPVLLNYSNGMFIIPPRHKQLKVARHGYGYANFQTIPHPEHPESGNTIKVSLPKTKYDDPYMEIPKEGQDVCRAFLKECLPDFANRPWTHTRICWYTDTPTGDWIIDYHPKYKGLFLATGGSGHGYKFVPKIGERIVDVIKGQPRDDLGTALQKKWAWPEQKYHFDHVWTNDWRGGSKGMILAEEHSRGPKPRAKL</sequence>
<dbReference type="EMBL" id="JAAQHG020000005">
    <property type="protein sequence ID" value="KAL1589118.1"/>
    <property type="molecule type" value="Genomic_DNA"/>
</dbReference>
<dbReference type="GO" id="GO:0050660">
    <property type="term" value="F:flavin adenine dinucleotide binding"/>
    <property type="evidence" value="ECO:0007669"/>
    <property type="project" value="InterPro"/>
</dbReference>
<keyword evidence="8" id="KW-1185">Reference proteome</keyword>